<name>A0ACB7UXM9_DIOAL</name>
<dbReference type="Proteomes" id="UP000827976">
    <property type="component" value="Chromosome 13"/>
</dbReference>
<dbReference type="EMBL" id="CM037023">
    <property type="protein sequence ID" value="KAH7665666.1"/>
    <property type="molecule type" value="Genomic_DNA"/>
</dbReference>
<keyword evidence="2" id="KW-1185">Reference proteome</keyword>
<proteinExistence type="predicted"/>
<reference evidence="2" key="1">
    <citation type="journal article" date="2022" name="Nat. Commun.">
        <title>Chromosome evolution and the genetic basis of agronomically important traits in greater yam.</title>
        <authorList>
            <person name="Bredeson J.V."/>
            <person name="Lyons J.B."/>
            <person name="Oniyinde I.O."/>
            <person name="Okereke N.R."/>
            <person name="Kolade O."/>
            <person name="Nnabue I."/>
            <person name="Nwadili C.O."/>
            <person name="Hribova E."/>
            <person name="Parker M."/>
            <person name="Nwogha J."/>
            <person name="Shu S."/>
            <person name="Carlson J."/>
            <person name="Kariba R."/>
            <person name="Muthemba S."/>
            <person name="Knop K."/>
            <person name="Barton G.J."/>
            <person name="Sherwood A.V."/>
            <person name="Lopez-Montes A."/>
            <person name="Asiedu R."/>
            <person name="Jamnadass R."/>
            <person name="Muchugi A."/>
            <person name="Goodstein D."/>
            <person name="Egesi C.N."/>
            <person name="Featherston J."/>
            <person name="Asfaw A."/>
            <person name="Simpson G.G."/>
            <person name="Dolezel J."/>
            <person name="Hendre P.S."/>
            <person name="Van Deynze A."/>
            <person name="Kumar P.L."/>
            <person name="Obidiegwu J.E."/>
            <person name="Bhattacharjee R."/>
            <person name="Rokhsar D.S."/>
        </authorList>
    </citation>
    <scope>NUCLEOTIDE SEQUENCE [LARGE SCALE GENOMIC DNA]</scope>
    <source>
        <strain evidence="2">cv. TDa95/00328</strain>
    </source>
</reference>
<gene>
    <name evidence="1" type="ORF">IHE45_13G047600</name>
</gene>
<accession>A0ACB7UXM9</accession>
<organism evidence="1 2">
    <name type="scientific">Dioscorea alata</name>
    <name type="common">Purple yam</name>
    <dbReference type="NCBI Taxonomy" id="55571"/>
    <lineage>
        <taxon>Eukaryota</taxon>
        <taxon>Viridiplantae</taxon>
        <taxon>Streptophyta</taxon>
        <taxon>Embryophyta</taxon>
        <taxon>Tracheophyta</taxon>
        <taxon>Spermatophyta</taxon>
        <taxon>Magnoliopsida</taxon>
        <taxon>Liliopsida</taxon>
        <taxon>Dioscoreales</taxon>
        <taxon>Dioscoreaceae</taxon>
        <taxon>Dioscorea</taxon>
    </lineage>
</organism>
<evidence type="ECO:0000313" key="1">
    <source>
        <dbReference type="EMBL" id="KAH7665666.1"/>
    </source>
</evidence>
<protein>
    <submittedName>
        <fullName evidence="1">Uncharacterized protein</fullName>
    </submittedName>
</protein>
<evidence type="ECO:0000313" key="2">
    <source>
        <dbReference type="Proteomes" id="UP000827976"/>
    </source>
</evidence>
<sequence>MRRSSSTPRSRKSPRSTATVWPLVQRQVESARPPRQRVARDLGRSPWRPPMTTRRRGAGMWVGRGDRLGVSVRVRVRVWKEGEEETTDEEVDEEGEDGRRPLSDLSLS</sequence>
<comment type="caution">
    <text evidence="1">The sequence shown here is derived from an EMBL/GenBank/DDBJ whole genome shotgun (WGS) entry which is preliminary data.</text>
</comment>